<feature type="chain" id="PRO_5038973325" evidence="2">
    <location>
        <begin position="22"/>
        <end position="225"/>
    </location>
</feature>
<keyword evidence="1" id="KW-0378">Hydrolase</keyword>
<keyword evidence="5" id="KW-1185">Reference proteome</keyword>
<gene>
    <name evidence="4" type="ORF">EV210_108188</name>
</gene>
<proteinExistence type="predicted"/>
<feature type="domain" description="MurNAc-LAA" evidence="3">
    <location>
        <begin position="108"/>
        <end position="218"/>
    </location>
</feature>
<dbReference type="Proteomes" id="UP000295063">
    <property type="component" value="Unassembled WGS sequence"/>
</dbReference>
<dbReference type="GO" id="GO:0008745">
    <property type="term" value="F:N-acetylmuramoyl-L-alanine amidase activity"/>
    <property type="evidence" value="ECO:0007669"/>
    <property type="project" value="InterPro"/>
</dbReference>
<dbReference type="PANTHER" id="PTHR30404">
    <property type="entry name" value="N-ACETYLMURAMOYL-L-ALANINE AMIDASE"/>
    <property type="match status" value="1"/>
</dbReference>
<feature type="signal peptide" evidence="2">
    <location>
        <begin position="1"/>
        <end position="21"/>
    </location>
</feature>
<reference evidence="4 5" key="1">
    <citation type="submission" date="2019-03" db="EMBL/GenBank/DDBJ databases">
        <title>Genomic Encyclopedia of Type Strains, Phase IV (KMG-IV): sequencing the most valuable type-strain genomes for metagenomic binning, comparative biology and taxonomic classification.</title>
        <authorList>
            <person name="Goeker M."/>
        </authorList>
    </citation>
    <scope>NUCLEOTIDE SEQUENCE [LARGE SCALE GENOMIC DNA]</scope>
    <source>
        <strain evidence="4 5">DSM 15969</strain>
    </source>
</reference>
<evidence type="ECO:0000259" key="3">
    <source>
        <dbReference type="SMART" id="SM00646"/>
    </source>
</evidence>
<dbReference type="InterPro" id="IPR050695">
    <property type="entry name" value="N-acetylmuramoyl_amidase_3"/>
</dbReference>
<dbReference type="CDD" id="cd02696">
    <property type="entry name" value="MurNAc-LAA"/>
    <property type="match status" value="1"/>
</dbReference>
<organism evidence="4 5">
    <name type="scientific">Anaerospora hongkongensis</name>
    <dbReference type="NCBI Taxonomy" id="244830"/>
    <lineage>
        <taxon>Bacteria</taxon>
        <taxon>Bacillati</taxon>
        <taxon>Bacillota</taxon>
        <taxon>Negativicutes</taxon>
        <taxon>Selenomonadales</taxon>
        <taxon>Sporomusaceae</taxon>
        <taxon>Anaerospora</taxon>
    </lineage>
</organism>
<evidence type="ECO:0000256" key="1">
    <source>
        <dbReference type="ARBA" id="ARBA00022801"/>
    </source>
</evidence>
<dbReference type="SUPFAM" id="SSF53187">
    <property type="entry name" value="Zn-dependent exopeptidases"/>
    <property type="match status" value="1"/>
</dbReference>
<dbReference type="EMBL" id="SLUI01000008">
    <property type="protein sequence ID" value="TCL36546.1"/>
    <property type="molecule type" value="Genomic_DNA"/>
</dbReference>
<dbReference type="AlphaFoldDB" id="A0A4R1PW42"/>
<dbReference type="InterPro" id="IPR002508">
    <property type="entry name" value="MurNAc-LAA_cat"/>
</dbReference>
<accession>A0A4R1PW42</accession>
<dbReference type="RefSeq" id="WP_132081354.1">
    <property type="nucleotide sequence ID" value="NZ_SLUI01000008.1"/>
</dbReference>
<dbReference type="Pfam" id="PF01520">
    <property type="entry name" value="Amidase_3"/>
    <property type="match status" value="1"/>
</dbReference>
<dbReference type="PANTHER" id="PTHR30404:SF0">
    <property type="entry name" value="N-ACETYLMURAMOYL-L-ALANINE AMIDASE AMIC"/>
    <property type="match status" value="1"/>
</dbReference>
<name>A0A4R1PW42_9FIRM</name>
<dbReference type="Gene3D" id="3.40.630.40">
    <property type="entry name" value="Zn-dependent exopeptidases"/>
    <property type="match status" value="1"/>
</dbReference>
<comment type="caution">
    <text evidence="4">The sequence shown here is derived from an EMBL/GenBank/DDBJ whole genome shotgun (WGS) entry which is preliminary data.</text>
</comment>
<dbReference type="GO" id="GO:0009253">
    <property type="term" value="P:peptidoglycan catabolic process"/>
    <property type="evidence" value="ECO:0007669"/>
    <property type="project" value="InterPro"/>
</dbReference>
<evidence type="ECO:0000256" key="2">
    <source>
        <dbReference type="SAM" id="SignalP"/>
    </source>
</evidence>
<evidence type="ECO:0000313" key="4">
    <source>
        <dbReference type="EMBL" id="TCL36546.1"/>
    </source>
</evidence>
<dbReference type="GO" id="GO:0030288">
    <property type="term" value="C:outer membrane-bounded periplasmic space"/>
    <property type="evidence" value="ECO:0007669"/>
    <property type="project" value="TreeGrafter"/>
</dbReference>
<protein>
    <submittedName>
        <fullName evidence="4">N-acetylmuramoyl-L-alanine amidase</fullName>
    </submittedName>
</protein>
<dbReference type="OrthoDB" id="9772024at2"/>
<evidence type="ECO:0000313" key="5">
    <source>
        <dbReference type="Proteomes" id="UP000295063"/>
    </source>
</evidence>
<keyword evidence="2" id="KW-0732">Signal</keyword>
<sequence length="225" mass="24642">MKKSRLILFWATLVLMLPLHATVYGAALTGTYTGVQGRTIVVDPGHGGSDAGALGTHNIAEKDVTLGIALELKKMLAAKGANVVLTRSSDRDVAYSGASDKEELAARVNVANRLDADLFVSIHADAHSTQDAQGTTTYFYEKTDEDRRFAQILQSNLVRQVGLFDRGFEENDYYVLENTHMPAILAEVAFLSNPQEAKLLSKSSFWRKAALGLYNGINNYFLAVR</sequence>
<dbReference type="SMART" id="SM00646">
    <property type="entry name" value="Ami_3"/>
    <property type="match status" value="1"/>
</dbReference>